<accession>A0A2H9U1C7</accession>
<name>A0A2H9U1C7_9GAMM</name>
<dbReference type="RefSeq" id="WP_100295040.1">
    <property type="nucleotide sequence ID" value="NZ_PGGC01000163.1"/>
</dbReference>
<protein>
    <recommendedName>
        <fullName evidence="3">Bacteriocin immunity protein</fullName>
    </recommendedName>
</protein>
<proteinExistence type="predicted"/>
<dbReference type="Proteomes" id="UP000235861">
    <property type="component" value="Unassembled WGS sequence"/>
</dbReference>
<evidence type="ECO:0000313" key="2">
    <source>
        <dbReference type="Proteomes" id="UP000235861"/>
    </source>
</evidence>
<dbReference type="AlphaFoldDB" id="A0A2H9U1C7"/>
<dbReference type="OrthoDB" id="5592489at2"/>
<dbReference type="EMBL" id="PGGC01000163">
    <property type="protein sequence ID" value="PJG57831.1"/>
    <property type="molecule type" value="Genomic_DNA"/>
</dbReference>
<keyword evidence="2" id="KW-1185">Reference proteome</keyword>
<sequence length="72" mass="8323">MDKNKLRGDAKRLIENHLLGIDPDAESFIDILSDDQRSIPIRAIFKHIDTFSKKPFSSDERALVDELMYLYG</sequence>
<evidence type="ECO:0000313" key="1">
    <source>
        <dbReference type="EMBL" id="PJG57831.1"/>
    </source>
</evidence>
<reference evidence="1 2" key="1">
    <citation type="submission" date="2017-11" db="EMBL/GenBank/DDBJ databases">
        <title>Draft genome sequence of environmental isolate Aeromonas cavernicola sp. nov. MDC 2508.</title>
        <authorList>
            <person name="Colston S.M."/>
            <person name="Navarro A."/>
            <person name="Martinez-Murcia A.J."/>
            <person name="Graf J."/>
        </authorList>
    </citation>
    <scope>NUCLEOTIDE SEQUENCE [LARGE SCALE GENOMIC DNA]</scope>
    <source>
        <strain evidence="1 2">MDC 2508</strain>
    </source>
</reference>
<organism evidence="1 2">
    <name type="scientific">Aeromonas cavernicola</name>
    <dbReference type="NCBI Taxonomy" id="1006623"/>
    <lineage>
        <taxon>Bacteria</taxon>
        <taxon>Pseudomonadati</taxon>
        <taxon>Pseudomonadota</taxon>
        <taxon>Gammaproteobacteria</taxon>
        <taxon>Aeromonadales</taxon>
        <taxon>Aeromonadaceae</taxon>
        <taxon>Aeromonas</taxon>
    </lineage>
</organism>
<evidence type="ECO:0008006" key="3">
    <source>
        <dbReference type="Google" id="ProtNLM"/>
    </source>
</evidence>
<gene>
    <name evidence="1" type="ORF">CUC53_15880</name>
</gene>
<comment type="caution">
    <text evidence="1">The sequence shown here is derived from an EMBL/GenBank/DDBJ whole genome shotgun (WGS) entry which is preliminary data.</text>
</comment>